<evidence type="ECO:0000256" key="9">
    <source>
        <dbReference type="SAM" id="MobiDB-lite"/>
    </source>
</evidence>
<dbReference type="GeneTree" id="ENSGT00940000159751"/>
<dbReference type="GO" id="GO:0005634">
    <property type="term" value="C:nucleus"/>
    <property type="evidence" value="ECO:0007669"/>
    <property type="project" value="UniProtKB-SubCell"/>
</dbReference>
<comment type="subcellular location">
    <subcellularLocation>
        <location evidence="1">Nucleus</location>
    </subcellularLocation>
</comment>
<evidence type="ECO:0000256" key="2">
    <source>
        <dbReference type="ARBA" id="ARBA00022737"/>
    </source>
</evidence>
<dbReference type="PROSITE" id="PS51042">
    <property type="entry name" value="CUT"/>
    <property type="match status" value="1"/>
</dbReference>
<evidence type="ECO:0000256" key="5">
    <source>
        <dbReference type="ARBA" id="ARBA00023125"/>
    </source>
</evidence>
<keyword evidence="8" id="KW-0539">Nucleus</keyword>
<dbReference type="STRING" id="56723.ENSLBEP00000028716"/>
<feature type="region of interest" description="Disordered" evidence="9">
    <location>
        <begin position="1"/>
        <end position="70"/>
    </location>
</feature>
<evidence type="ECO:0000256" key="8">
    <source>
        <dbReference type="ARBA" id="ARBA00023242"/>
    </source>
</evidence>
<dbReference type="InterPro" id="IPR003350">
    <property type="entry name" value="CUT_dom"/>
</dbReference>
<dbReference type="InterPro" id="IPR010982">
    <property type="entry name" value="Lambda_DNA-bd_dom_sf"/>
</dbReference>
<dbReference type="Ensembl" id="ENSLBET00000030062.1">
    <property type="protein sequence ID" value="ENSLBEP00000028716.1"/>
    <property type="gene ID" value="ENSLBEG00000021732.1"/>
</dbReference>
<feature type="compositionally biased region" description="Low complexity" evidence="9">
    <location>
        <begin position="215"/>
        <end position="228"/>
    </location>
</feature>
<proteinExistence type="predicted"/>
<dbReference type="AlphaFoldDB" id="A0A3Q3G6G2"/>
<feature type="region of interest" description="Disordered" evidence="9">
    <location>
        <begin position="169"/>
        <end position="228"/>
    </location>
</feature>
<keyword evidence="5" id="KW-0238">DNA-binding</keyword>
<evidence type="ECO:0000256" key="7">
    <source>
        <dbReference type="ARBA" id="ARBA00023163"/>
    </source>
</evidence>
<feature type="domain" description="CUT" evidence="10">
    <location>
        <begin position="74"/>
        <end position="161"/>
    </location>
</feature>
<dbReference type="SMART" id="SM01109">
    <property type="entry name" value="CUT"/>
    <property type="match status" value="1"/>
</dbReference>
<feature type="compositionally biased region" description="Low complexity" evidence="9">
    <location>
        <begin position="12"/>
        <end position="29"/>
    </location>
</feature>
<dbReference type="GO" id="GO:0000977">
    <property type="term" value="F:RNA polymerase II transcription regulatory region sequence-specific DNA binding"/>
    <property type="evidence" value="ECO:0007669"/>
    <property type="project" value="TreeGrafter"/>
</dbReference>
<reference evidence="11" key="1">
    <citation type="submission" date="2025-08" db="UniProtKB">
        <authorList>
            <consortium name="Ensembl"/>
        </authorList>
    </citation>
    <scope>IDENTIFICATION</scope>
</reference>
<reference evidence="11" key="2">
    <citation type="submission" date="2025-09" db="UniProtKB">
        <authorList>
            <consortium name="Ensembl"/>
        </authorList>
    </citation>
    <scope>IDENTIFICATION</scope>
</reference>
<sequence length="228" mass="24209">PSPQAEGTPKTSASCSPAPESPLSSAEESVNGLTGDPLASQSSGLKPLSEDPSGGESQPGTPLPLPGHSGLSIQEMVAMSPELDTYAITKKVKEVLTDNNLGQRLFGETILGLTQGSVSDLLARPKPWHKLSLKGREPFVRMQLWLQDPHSVEKLMDMKRLEKKYMKRRLSSLSDSHSVDTGLVGQDYMQGSQPGTAAPEETQGGAGPREGGPEEGLPAEALPLPQNH</sequence>
<dbReference type="Proteomes" id="UP000261660">
    <property type="component" value="Unplaced"/>
</dbReference>
<keyword evidence="4" id="KW-0175">Coiled coil</keyword>
<dbReference type="InParanoid" id="A0A3Q3G6G2"/>
<keyword evidence="2" id="KW-0677">Repeat</keyword>
<keyword evidence="7" id="KW-0804">Transcription</keyword>
<accession>A0A3Q3G6G2</accession>
<protein>
    <recommendedName>
        <fullName evidence="10">CUT domain-containing protein</fullName>
    </recommendedName>
</protein>
<organism evidence="11 12">
    <name type="scientific">Labrus bergylta</name>
    <name type="common">ballan wrasse</name>
    <dbReference type="NCBI Taxonomy" id="56723"/>
    <lineage>
        <taxon>Eukaryota</taxon>
        <taxon>Metazoa</taxon>
        <taxon>Chordata</taxon>
        <taxon>Craniata</taxon>
        <taxon>Vertebrata</taxon>
        <taxon>Euteleostomi</taxon>
        <taxon>Actinopterygii</taxon>
        <taxon>Neopterygii</taxon>
        <taxon>Teleostei</taxon>
        <taxon>Neoteleostei</taxon>
        <taxon>Acanthomorphata</taxon>
        <taxon>Eupercaria</taxon>
        <taxon>Labriformes</taxon>
        <taxon>Labridae</taxon>
        <taxon>Labrus</taxon>
    </lineage>
</organism>
<dbReference type="PANTHER" id="PTHR14043">
    <property type="entry name" value="CCAAT DISPLACEMENT PROTEIN-RELATED"/>
    <property type="match status" value="1"/>
</dbReference>
<dbReference type="Gene3D" id="1.10.260.40">
    <property type="entry name" value="lambda repressor-like DNA-binding domains"/>
    <property type="match status" value="1"/>
</dbReference>
<keyword evidence="12" id="KW-1185">Reference proteome</keyword>
<keyword evidence="6" id="KW-0371">Homeobox</keyword>
<dbReference type="SUPFAM" id="SSF47413">
    <property type="entry name" value="lambda repressor-like DNA-binding domains"/>
    <property type="match status" value="1"/>
</dbReference>
<evidence type="ECO:0000256" key="1">
    <source>
        <dbReference type="ARBA" id="ARBA00004123"/>
    </source>
</evidence>
<keyword evidence="3" id="KW-0805">Transcription regulation</keyword>
<evidence type="ECO:0000256" key="6">
    <source>
        <dbReference type="ARBA" id="ARBA00023155"/>
    </source>
</evidence>
<dbReference type="Pfam" id="PF02376">
    <property type="entry name" value="CUT"/>
    <property type="match status" value="1"/>
</dbReference>
<evidence type="ECO:0000256" key="3">
    <source>
        <dbReference type="ARBA" id="ARBA00023015"/>
    </source>
</evidence>
<dbReference type="PANTHER" id="PTHR14043:SF4">
    <property type="entry name" value="HOMEOBOX PROTEIN CUT-LIKE 1"/>
    <property type="match status" value="1"/>
</dbReference>
<name>A0A3Q3G6G2_9LABR</name>
<evidence type="ECO:0000259" key="10">
    <source>
        <dbReference type="PROSITE" id="PS51042"/>
    </source>
</evidence>
<evidence type="ECO:0000313" key="11">
    <source>
        <dbReference type="Ensembl" id="ENSLBEP00000028716.1"/>
    </source>
</evidence>
<dbReference type="GO" id="GO:0000981">
    <property type="term" value="F:DNA-binding transcription factor activity, RNA polymerase II-specific"/>
    <property type="evidence" value="ECO:0007669"/>
    <property type="project" value="TreeGrafter"/>
</dbReference>
<evidence type="ECO:0000256" key="4">
    <source>
        <dbReference type="ARBA" id="ARBA00023054"/>
    </source>
</evidence>
<evidence type="ECO:0000313" key="12">
    <source>
        <dbReference type="Proteomes" id="UP000261660"/>
    </source>
</evidence>
<dbReference type="FunFam" id="1.10.260.40:FF:000004">
    <property type="entry name" value="Cut-like homeobox 1a"/>
    <property type="match status" value="1"/>
</dbReference>